<keyword evidence="8" id="KW-0802">TPR repeat</keyword>
<dbReference type="PANTHER" id="PTHR41523:SF8">
    <property type="entry name" value="ETHYLENE RESPONSE SENSOR PROTEIN"/>
    <property type="match status" value="1"/>
</dbReference>
<keyword evidence="10" id="KW-0732">Signal</keyword>
<keyword evidence="13" id="KW-1185">Reference proteome</keyword>
<protein>
    <recommendedName>
        <fullName evidence="2">histidine kinase</fullName>
        <ecNumber evidence="2">2.7.13.3</ecNumber>
    </recommendedName>
</protein>
<evidence type="ECO:0000256" key="2">
    <source>
        <dbReference type="ARBA" id="ARBA00012438"/>
    </source>
</evidence>
<dbReference type="AlphaFoldDB" id="A0A916JNN7"/>
<dbReference type="SUPFAM" id="SSF48452">
    <property type="entry name" value="TPR-like"/>
    <property type="match status" value="2"/>
</dbReference>
<dbReference type="Pfam" id="PF13424">
    <property type="entry name" value="TPR_12"/>
    <property type="match status" value="1"/>
</dbReference>
<dbReference type="EC" id="2.7.13.3" evidence="2"/>
<dbReference type="SMART" id="SM00387">
    <property type="entry name" value="HATPase_c"/>
    <property type="match status" value="1"/>
</dbReference>
<keyword evidence="6" id="KW-0418">Kinase</keyword>
<feature type="domain" description="Histidine kinase" evidence="11">
    <location>
        <begin position="496"/>
        <end position="686"/>
    </location>
</feature>
<dbReference type="Pfam" id="PF02518">
    <property type="entry name" value="HATPase_c"/>
    <property type="match status" value="1"/>
</dbReference>
<dbReference type="InterPro" id="IPR005467">
    <property type="entry name" value="His_kinase_dom"/>
</dbReference>
<dbReference type="InterPro" id="IPR003594">
    <property type="entry name" value="HATPase_dom"/>
</dbReference>
<feature type="transmembrane region" description="Helical" evidence="9">
    <location>
        <begin position="438"/>
        <end position="460"/>
    </location>
</feature>
<keyword evidence="9" id="KW-0812">Transmembrane</keyword>
<dbReference type="Proteomes" id="UP000683507">
    <property type="component" value="Chromosome"/>
</dbReference>
<evidence type="ECO:0000256" key="3">
    <source>
        <dbReference type="ARBA" id="ARBA00022553"/>
    </source>
</evidence>
<dbReference type="InterPro" id="IPR011990">
    <property type="entry name" value="TPR-like_helical_dom_sf"/>
</dbReference>
<accession>A0A916JNN7</accession>
<dbReference type="PROSITE" id="PS50005">
    <property type="entry name" value="TPR"/>
    <property type="match status" value="2"/>
</dbReference>
<evidence type="ECO:0000256" key="4">
    <source>
        <dbReference type="ARBA" id="ARBA00022679"/>
    </source>
</evidence>
<sequence>MRMKCGVVLLFVLLSWVSVGQQAIDSLEQQLSKATSDEEKVTLINQLVDLYDSAPEAELYLKSMLDIGEKSGGVLKGDTYRSAYLYYLKTGQDKKALDYLKDAISWDRKNEHEELYYSYELYGKWFQKSLLLDSAIYYFQLAEEGFLKNKDYKSLVEILNREGILLKNVQSYGEALQKYYQAYDIAKQQNLPKNLASTCVNIGVVFKKQGQLEDAMEYYMKAEEIYQTEDNYIGLANVYNNIGNIHRIRDELDLALVYYKKAIKNRELGGSEKTLSYSYNNIALVYKEQAIYDSTLYYLALSEKYKIKLEEQASLSSTYLNFADTYSLLNDSVNFNKYYDLAMSYANEFEQYGIIEELKIIFSKYAANQGNYQEAYEFLVTVIQQMDTMSSKEQEVLSQVLQAQYNDKQKQELILELEASLEKQKKQAEQLRLDETNLWLMVIVLSGVFILLIIALVLVFRSFNRLKQGAKEYATINQELRETRIGAEEKEMMIKEIHHRVKNNLQVVKSLIRLQRDATGDESCEILTDFENRVSSIALVHESLHGSVDLSKVDVEDYYQKLIQDLIDVYSVNQEISCNVNVEKLSFGLDTLIPLGLLTNEIVSNALKHAFQDRSRGHVEVSIKQLNEDDYLLEIADDGVGISGDYLASNTLGLELIDTLVGQLDGTKELVVNNGTKYIIKFKNQDKIK</sequence>
<reference evidence="12" key="1">
    <citation type="submission" date="2021-04" db="EMBL/GenBank/DDBJ databases">
        <authorList>
            <person name="Rodrigo-Torres L."/>
            <person name="Arahal R. D."/>
            <person name="Lucena T."/>
        </authorList>
    </citation>
    <scope>NUCLEOTIDE SEQUENCE</scope>
    <source>
        <strain evidence="12">AS29M-1</strain>
    </source>
</reference>
<dbReference type="PANTHER" id="PTHR41523">
    <property type="entry name" value="TWO-COMPONENT SYSTEM SENSOR PROTEIN"/>
    <property type="match status" value="1"/>
</dbReference>
<dbReference type="Pfam" id="PF07568">
    <property type="entry name" value="HisKA_2"/>
    <property type="match status" value="1"/>
</dbReference>
<keyword evidence="4" id="KW-0808">Transferase</keyword>
<dbReference type="GO" id="GO:0004673">
    <property type="term" value="F:protein histidine kinase activity"/>
    <property type="evidence" value="ECO:0007669"/>
    <property type="project" value="UniProtKB-EC"/>
</dbReference>
<feature type="chain" id="PRO_5037263620" description="histidine kinase" evidence="10">
    <location>
        <begin position="24"/>
        <end position="689"/>
    </location>
</feature>
<proteinExistence type="predicted"/>
<keyword evidence="5" id="KW-0547">Nucleotide-binding</keyword>
<evidence type="ECO:0000256" key="10">
    <source>
        <dbReference type="SAM" id="SignalP"/>
    </source>
</evidence>
<feature type="repeat" description="TPR" evidence="8">
    <location>
        <begin position="196"/>
        <end position="229"/>
    </location>
</feature>
<keyword evidence="7" id="KW-0067">ATP-binding</keyword>
<evidence type="ECO:0000256" key="5">
    <source>
        <dbReference type="ARBA" id="ARBA00022741"/>
    </source>
</evidence>
<dbReference type="GO" id="GO:0005524">
    <property type="term" value="F:ATP binding"/>
    <property type="evidence" value="ECO:0007669"/>
    <property type="project" value="UniProtKB-KW"/>
</dbReference>
<dbReference type="Gene3D" id="1.25.40.10">
    <property type="entry name" value="Tetratricopeptide repeat domain"/>
    <property type="match status" value="2"/>
</dbReference>
<evidence type="ECO:0000256" key="1">
    <source>
        <dbReference type="ARBA" id="ARBA00000085"/>
    </source>
</evidence>
<keyword evidence="9" id="KW-1133">Transmembrane helix</keyword>
<dbReference type="Gene3D" id="3.30.565.10">
    <property type="entry name" value="Histidine kinase-like ATPase, C-terminal domain"/>
    <property type="match status" value="1"/>
</dbReference>
<evidence type="ECO:0000259" key="11">
    <source>
        <dbReference type="PROSITE" id="PS50109"/>
    </source>
</evidence>
<feature type="repeat" description="TPR" evidence="8">
    <location>
        <begin position="236"/>
        <end position="269"/>
    </location>
</feature>
<evidence type="ECO:0000256" key="8">
    <source>
        <dbReference type="PROSITE-ProRule" id="PRU00339"/>
    </source>
</evidence>
<evidence type="ECO:0000256" key="7">
    <source>
        <dbReference type="ARBA" id="ARBA00022840"/>
    </source>
</evidence>
<evidence type="ECO:0000256" key="6">
    <source>
        <dbReference type="ARBA" id="ARBA00022777"/>
    </source>
</evidence>
<evidence type="ECO:0000313" key="12">
    <source>
        <dbReference type="EMBL" id="CAG5085089.1"/>
    </source>
</evidence>
<evidence type="ECO:0000256" key="9">
    <source>
        <dbReference type="SAM" id="Phobius"/>
    </source>
</evidence>
<dbReference type="Pfam" id="PF13181">
    <property type="entry name" value="TPR_8"/>
    <property type="match status" value="1"/>
</dbReference>
<organism evidence="12 13">
    <name type="scientific">Parvicella tangerina</name>
    <dbReference type="NCBI Taxonomy" id="2829795"/>
    <lineage>
        <taxon>Bacteria</taxon>
        <taxon>Pseudomonadati</taxon>
        <taxon>Bacteroidota</taxon>
        <taxon>Flavobacteriia</taxon>
        <taxon>Flavobacteriales</taxon>
        <taxon>Parvicellaceae</taxon>
        <taxon>Parvicella</taxon>
    </lineage>
</organism>
<gene>
    <name evidence="12" type="ORF">CRYO30217_02647</name>
</gene>
<dbReference type="Pfam" id="PF13374">
    <property type="entry name" value="TPR_10"/>
    <property type="match status" value="1"/>
</dbReference>
<keyword evidence="3" id="KW-0597">Phosphoprotein</keyword>
<dbReference type="SMART" id="SM00028">
    <property type="entry name" value="TPR"/>
    <property type="match status" value="4"/>
</dbReference>
<evidence type="ECO:0000313" key="13">
    <source>
        <dbReference type="Proteomes" id="UP000683507"/>
    </source>
</evidence>
<dbReference type="InterPro" id="IPR019734">
    <property type="entry name" value="TPR_rpt"/>
</dbReference>
<dbReference type="SUPFAM" id="SSF55874">
    <property type="entry name" value="ATPase domain of HSP90 chaperone/DNA topoisomerase II/histidine kinase"/>
    <property type="match status" value="1"/>
</dbReference>
<dbReference type="KEGG" id="ptan:CRYO30217_02647"/>
<name>A0A916JNN7_9FLAO</name>
<dbReference type="InterPro" id="IPR011495">
    <property type="entry name" value="Sig_transdc_His_kin_sub2_dim/P"/>
</dbReference>
<dbReference type="Gene3D" id="3.30.450.20">
    <property type="entry name" value="PAS domain"/>
    <property type="match status" value="1"/>
</dbReference>
<feature type="signal peptide" evidence="10">
    <location>
        <begin position="1"/>
        <end position="23"/>
    </location>
</feature>
<dbReference type="PROSITE" id="PS50109">
    <property type="entry name" value="HIS_KIN"/>
    <property type="match status" value="1"/>
</dbReference>
<dbReference type="EMBL" id="OU015584">
    <property type="protein sequence ID" value="CAG5085089.1"/>
    <property type="molecule type" value="Genomic_DNA"/>
</dbReference>
<comment type="catalytic activity">
    <reaction evidence="1">
        <text>ATP + protein L-histidine = ADP + protein N-phospho-L-histidine.</text>
        <dbReference type="EC" id="2.7.13.3"/>
    </reaction>
</comment>
<dbReference type="InterPro" id="IPR036890">
    <property type="entry name" value="HATPase_C_sf"/>
</dbReference>
<keyword evidence="9" id="KW-0472">Membrane</keyword>